<organism evidence="1 2">
    <name type="scientific">Sphingomonas hominis</name>
    <dbReference type="NCBI Taxonomy" id="2741495"/>
    <lineage>
        <taxon>Bacteria</taxon>
        <taxon>Pseudomonadati</taxon>
        <taxon>Pseudomonadota</taxon>
        <taxon>Alphaproteobacteria</taxon>
        <taxon>Sphingomonadales</taxon>
        <taxon>Sphingomonadaceae</taxon>
        <taxon>Sphingomonas</taxon>
    </lineage>
</organism>
<protein>
    <recommendedName>
        <fullName evidence="3">Hint domain-containing protein</fullName>
    </recommendedName>
</protein>
<name>A0ABX2JJU0_9SPHN</name>
<keyword evidence="2" id="KW-1185">Reference proteome</keyword>
<comment type="caution">
    <text evidence="1">The sequence shown here is derived from an EMBL/GenBank/DDBJ whole genome shotgun (WGS) entry which is preliminary data.</text>
</comment>
<proteinExistence type="predicted"/>
<evidence type="ECO:0000313" key="1">
    <source>
        <dbReference type="EMBL" id="NTS64153.1"/>
    </source>
</evidence>
<reference evidence="1 2" key="1">
    <citation type="submission" date="2020-06" db="EMBL/GenBank/DDBJ databases">
        <title>Sphingomonas hominis sp. nov., a member of the Sphingomonas, isolated from the hair of a 22-year-old girl.</title>
        <authorList>
            <person name="Zhang D.-F."/>
            <person name="Cui X.-W."/>
        </authorList>
    </citation>
    <scope>NUCLEOTIDE SEQUENCE [LARGE SCALE GENOMIC DNA]</scope>
    <source>
        <strain evidence="1 2">HHU CXW</strain>
    </source>
</reference>
<dbReference type="Proteomes" id="UP000621447">
    <property type="component" value="Unassembled WGS sequence"/>
</dbReference>
<dbReference type="RefSeq" id="WP_174192203.1">
    <property type="nucleotide sequence ID" value="NZ_JABULH010000001.1"/>
</dbReference>
<gene>
    <name evidence="1" type="ORF">HRV97_03125</name>
</gene>
<dbReference type="EMBL" id="JABULH010000001">
    <property type="protein sequence ID" value="NTS64153.1"/>
    <property type="molecule type" value="Genomic_DNA"/>
</dbReference>
<accession>A0ABX2JJU0</accession>
<evidence type="ECO:0000313" key="2">
    <source>
        <dbReference type="Proteomes" id="UP000621447"/>
    </source>
</evidence>
<evidence type="ECO:0008006" key="3">
    <source>
        <dbReference type="Google" id="ProtNLM"/>
    </source>
</evidence>
<sequence length="195" mass="20826">MIDLTALSAQASAPRLLDFGGFLTPTLGGPMQRVDRLGNRHALDVTLPPMRADPEGRVWVSRLKRAKTEGAFMRFPQIGLRNGVSGAPVVAADVAAGRTVPVAGLQPRCEVKEGQWLSVIHAERRYLYSVDAGVLAGADGTAMLAITPMLRTALSAGDVIELVQPHIEGLILEDFGWTIDKARTIGLSFTITEAA</sequence>